<accession>A0ABN6KU52</accession>
<evidence type="ECO:0000259" key="5">
    <source>
        <dbReference type="SMART" id="SM00984"/>
    </source>
</evidence>
<dbReference type="Pfam" id="PF03721">
    <property type="entry name" value="UDPG_MGDP_dh_N"/>
    <property type="match status" value="1"/>
</dbReference>
<name>A0ABN6KU52_9FLAO</name>
<dbReference type="PIRSF" id="PIRSF000124">
    <property type="entry name" value="UDPglc_GDPman_dh"/>
    <property type="match status" value="1"/>
</dbReference>
<evidence type="ECO:0000313" key="7">
    <source>
        <dbReference type="Proteomes" id="UP001319865"/>
    </source>
</evidence>
<dbReference type="InterPro" id="IPR008927">
    <property type="entry name" value="6-PGluconate_DH-like_C_sf"/>
</dbReference>
<dbReference type="SUPFAM" id="SSF48179">
    <property type="entry name" value="6-phosphogluconate dehydrogenase C-terminal domain-like"/>
    <property type="match status" value="1"/>
</dbReference>
<reference evidence="6 7" key="2">
    <citation type="journal article" date="2022" name="Microorganisms">
        <title>Complete Genome Sequences of Two Flavobacterium ammonificans Strains and a Flavobacterium ammoniigenes Strain of Ammonifying Bacterioplankton Isolated from Surface River Water.</title>
        <authorList>
            <person name="Suda W."/>
            <person name="Ogata Y."/>
            <person name="Shindo C."/>
            <person name="Watanabe K."/>
        </authorList>
    </citation>
    <scope>NUCLEOTIDE SEQUENCE [LARGE SCALE GENOMIC DNA]</scope>
    <source>
        <strain evidence="6 7">GENT11</strain>
    </source>
</reference>
<dbReference type="Pfam" id="PF03720">
    <property type="entry name" value="UDPG_MGDP_dh_C"/>
    <property type="match status" value="1"/>
</dbReference>
<dbReference type="SUPFAM" id="SSF51735">
    <property type="entry name" value="NAD(P)-binding Rossmann-fold domains"/>
    <property type="match status" value="1"/>
</dbReference>
<reference evidence="6 7" key="1">
    <citation type="journal article" date="2022" name="Int. J. Syst. Evol. Microbiol.">
        <title>Flavobacterium ammonificans sp. nov. and Flavobacterium ammoniigenes sp. nov., ammonifying bacteria isolated from surface river water.</title>
        <authorList>
            <person name="Watanabe K."/>
            <person name="Kitamura T."/>
            <person name="Ogata Y."/>
            <person name="Shindo C."/>
            <person name="Suda W."/>
        </authorList>
    </citation>
    <scope>NUCLEOTIDE SEQUENCE [LARGE SCALE GENOMIC DNA]</scope>
    <source>
        <strain evidence="6 7">GENT11</strain>
    </source>
</reference>
<dbReference type="Proteomes" id="UP001319865">
    <property type="component" value="Chromosome"/>
</dbReference>
<dbReference type="PANTHER" id="PTHR43491:SF2">
    <property type="entry name" value="UDP-N-ACETYL-D-MANNOSAMINE DEHYDROGENASE"/>
    <property type="match status" value="1"/>
</dbReference>
<dbReference type="NCBIfam" id="TIGR03026">
    <property type="entry name" value="NDP-sugDHase"/>
    <property type="match status" value="1"/>
</dbReference>
<gene>
    <name evidence="6" type="primary">capL</name>
    <name evidence="6" type="ORF">GENT11_09980</name>
</gene>
<dbReference type="InterPro" id="IPR014027">
    <property type="entry name" value="UDP-Glc/GDP-Man_DH_C"/>
</dbReference>
<organism evidence="6 7">
    <name type="scientific">Flavobacterium ammonificans</name>
    <dbReference type="NCBI Taxonomy" id="1751056"/>
    <lineage>
        <taxon>Bacteria</taxon>
        <taxon>Pseudomonadati</taxon>
        <taxon>Bacteroidota</taxon>
        <taxon>Flavobacteriia</taxon>
        <taxon>Flavobacteriales</taxon>
        <taxon>Flavobacteriaceae</taxon>
        <taxon>Flavobacterium</taxon>
    </lineage>
</organism>
<keyword evidence="2" id="KW-0560">Oxidoreductase</keyword>
<proteinExistence type="inferred from homology"/>
<dbReference type="InterPro" id="IPR036291">
    <property type="entry name" value="NAD(P)-bd_dom_sf"/>
</dbReference>
<dbReference type="InterPro" id="IPR001732">
    <property type="entry name" value="UDP-Glc/GDP-Man_DH_N"/>
</dbReference>
<dbReference type="InterPro" id="IPR036220">
    <property type="entry name" value="UDP-Glc/GDP-Man_DH_C_sf"/>
</dbReference>
<dbReference type="InterPro" id="IPR028359">
    <property type="entry name" value="UDP_ManNAc/GlcNAc_DH"/>
</dbReference>
<dbReference type="SUPFAM" id="SSF52413">
    <property type="entry name" value="UDP-glucose/GDP-mannose dehydrogenase C-terminal domain"/>
    <property type="match status" value="1"/>
</dbReference>
<evidence type="ECO:0000256" key="1">
    <source>
        <dbReference type="ARBA" id="ARBA00006601"/>
    </source>
</evidence>
<sequence length="445" mass="49035">MTEALEVNQQPTTKMSYKLQPFIDKEKCISVTGLGYVGLPLALELAKQFKVIGFDINQERIALMQKGIDPSKELDPTAFEGCDITFTSNVADLQQAHFHIIGVPTDIDSNKVPNLKPLLGATKSVASALKKGDVVVYESTVYPGCTEDDCLPILESVSGLQGGKDFKYGYSPERIVPGDKVRTLTNILKIVSGNDAEALELIAGIYGSIIKAGLHRAESIKVAEAAKVIENTQRDINISLMNELAIIFDKMGIDTQAVLAAAGTKWNFHPYQPGLVGGHCISVDPFYLMHKAKMIGIEPQVIAAGRRVNDFIPSFIAKRIVQSLIEQDKNPGKSRVLVMGITFKEEVSDIRNSKVVDLIKELEDYSIAVDVIDPFGSPLELAHEYNIELKAVPEGKYDSIVLAVGHQVYRTMQPSDFEELSNGPIYLFDIKGVLKKADYDNYWRL</sequence>
<keyword evidence="3" id="KW-0520">NAD</keyword>
<dbReference type="SMART" id="SM00984">
    <property type="entry name" value="UDPG_MGDP_dh_C"/>
    <property type="match status" value="1"/>
</dbReference>
<dbReference type="InterPro" id="IPR017476">
    <property type="entry name" value="UDP-Glc/GDP-Man"/>
</dbReference>
<dbReference type="PIRSF" id="PIRSF500136">
    <property type="entry name" value="UDP_ManNAc_DH"/>
    <property type="match status" value="1"/>
</dbReference>
<dbReference type="EMBL" id="AP025183">
    <property type="protein sequence ID" value="BDB52686.1"/>
    <property type="molecule type" value="Genomic_DNA"/>
</dbReference>
<evidence type="ECO:0000313" key="6">
    <source>
        <dbReference type="EMBL" id="BDB52686.1"/>
    </source>
</evidence>
<dbReference type="PANTHER" id="PTHR43491">
    <property type="entry name" value="UDP-N-ACETYL-D-MANNOSAMINE DEHYDROGENASE"/>
    <property type="match status" value="1"/>
</dbReference>
<evidence type="ECO:0000256" key="4">
    <source>
        <dbReference type="PIRNR" id="PIRNR000124"/>
    </source>
</evidence>
<evidence type="ECO:0000256" key="3">
    <source>
        <dbReference type="ARBA" id="ARBA00023027"/>
    </source>
</evidence>
<comment type="similarity">
    <text evidence="1 4">Belongs to the UDP-glucose/GDP-mannose dehydrogenase family.</text>
</comment>
<feature type="domain" description="UDP-glucose/GDP-mannose dehydrogenase C-terminal" evidence="5">
    <location>
        <begin position="337"/>
        <end position="436"/>
    </location>
</feature>
<dbReference type="Gene3D" id="3.40.50.720">
    <property type="entry name" value="NAD(P)-binding Rossmann-like Domain"/>
    <property type="match status" value="2"/>
</dbReference>
<keyword evidence="7" id="KW-1185">Reference proteome</keyword>
<dbReference type="InterPro" id="IPR014026">
    <property type="entry name" value="UDP-Glc/GDP-Man_DH_dimer"/>
</dbReference>
<evidence type="ECO:0000256" key="2">
    <source>
        <dbReference type="ARBA" id="ARBA00023002"/>
    </source>
</evidence>
<dbReference type="Pfam" id="PF00984">
    <property type="entry name" value="UDPG_MGDP_dh"/>
    <property type="match status" value="1"/>
</dbReference>
<protein>
    <submittedName>
        <fullName evidence="6">UDP-N-acetyl-D-galactosamine dehydrogenase</fullName>
    </submittedName>
</protein>